<dbReference type="AlphaFoldDB" id="A0A2U1L2F1"/>
<reference evidence="5 6" key="1">
    <citation type="journal article" date="2018" name="Mol. Plant">
        <title>The genome of Artemisia annua provides insight into the evolution of Asteraceae family and artemisinin biosynthesis.</title>
        <authorList>
            <person name="Shen Q."/>
            <person name="Zhang L."/>
            <person name="Liao Z."/>
            <person name="Wang S."/>
            <person name="Yan T."/>
            <person name="Shi P."/>
            <person name="Liu M."/>
            <person name="Fu X."/>
            <person name="Pan Q."/>
            <person name="Wang Y."/>
            <person name="Lv Z."/>
            <person name="Lu X."/>
            <person name="Zhang F."/>
            <person name="Jiang W."/>
            <person name="Ma Y."/>
            <person name="Chen M."/>
            <person name="Hao X."/>
            <person name="Li L."/>
            <person name="Tang Y."/>
            <person name="Lv G."/>
            <person name="Zhou Y."/>
            <person name="Sun X."/>
            <person name="Brodelius P.E."/>
            <person name="Rose J.K.C."/>
            <person name="Tang K."/>
        </authorList>
    </citation>
    <scope>NUCLEOTIDE SEQUENCE [LARGE SCALE GENOMIC DNA]</scope>
    <source>
        <strain evidence="6">cv. Huhao1</strain>
        <tissue evidence="5">Leaf</tissue>
    </source>
</reference>
<dbReference type="EMBL" id="PKPP01011999">
    <property type="protein sequence ID" value="PWA43144.1"/>
    <property type="molecule type" value="Genomic_DNA"/>
</dbReference>
<dbReference type="Pfam" id="PF08031">
    <property type="entry name" value="BBE"/>
    <property type="match status" value="1"/>
</dbReference>
<accession>A0A2U1L2F1</accession>
<feature type="compositionally biased region" description="Low complexity" evidence="3">
    <location>
        <begin position="214"/>
        <end position="233"/>
    </location>
</feature>
<evidence type="ECO:0000259" key="4">
    <source>
        <dbReference type="Pfam" id="PF08031"/>
    </source>
</evidence>
<keyword evidence="6" id="KW-1185">Reference proteome</keyword>
<feature type="compositionally biased region" description="Basic and acidic residues" evidence="3">
    <location>
        <begin position="234"/>
        <end position="248"/>
    </location>
</feature>
<gene>
    <name evidence="5" type="ORF">CTI12_AA538150</name>
</gene>
<dbReference type="InterPro" id="IPR012951">
    <property type="entry name" value="BBE"/>
</dbReference>
<feature type="domain" description="Berberine/berberine-like" evidence="4">
    <location>
        <begin position="150"/>
        <end position="205"/>
    </location>
</feature>
<dbReference type="Proteomes" id="UP000245207">
    <property type="component" value="Unassembled WGS sequence"/>
</dbReference>
<dbReference type="InterPro" id="IPR016169">
    <property type="entry name" value="FAD-bd_PCMH_sub2"/>
</dbReference>
<comment type="caution">
    <text evidence="5">The sequence shown here is derived from an EMBL/GenBank/DDBJ whole genome shotgun (WGS) entry which is preliminary data.</text>
</comment>
<keyword evidence="1" id="KW-0285">Flavoprotein</keyword>
<evidence type="ECO:0000256" key="1">
    <source>
        <dbReference type="ARBA" id="ARBA00022630"/>
    </source>
</evidence>
<sequence>MSKQFPELGLKKEDCFEVSYIQAKLYWANFDYNKTKPELLMDRHSDTVKFIKRKSDYVQTAIPKAGLTVIFNKLLELGKVGLVFNPYGGKMNEVPANAVPFPHRAGNLFKVQYSMNWEETDPKTTETILNQGKAMYEFMTPYVSKNPRGAFINYRDFDIGVNSGDGFASGKVYGEKYFKGNFERLVKIKTAVDPDNFFRNEQSIPTLPKRNKGIQTIPIQKSKIQQQRIISPQEKPKEKTDQHNKSVQREASSGLHQKTQPGNRGNDQGRSIAHQVGNHHQRS</sequence>
<name>A0A2U1L2F1_ARTAN</name>
<evidence type="ECO:0000313" key="5">
    <source>
        <dbReference type="EMBL" id="PWA43144.1"/>
    </source>
</evidence>
<dbReference type="Gene3D" id="3.40.462.20">
    <property type="match status" value="1"/>
</dbReference>
<evidence type="ECO:0000256" key="3">
    <source>
        <dbReference type="SAM" id="MobiDB-lite"/>
    </source>
</evidence>
<dbReference type="OrthoDB" id="407275at2759"/>
<keyword evidence="2" id="KW-0274">FAD</keyword>
<dbReference type="Gene3D" id="3.30.465.10">
    <property type="match status" value="1"/>
</dbReference>
<evidence type="ECO:0000313" key="6">
    <source>
        <dbReference type="Proteomes" id="UP000245207"/>
    </source>
</evidence>
<dbReference type="GO" id="GO:0050660">
    <property type="term" value="F:flavin adenine dinucleotide binding"/>
    <property type="evidence" value="ECO:0007669"/>
    <property type="project" value="InterPro"/>
</dbReference>
<dbReference type="GO" id="GO:0016491">
    <property type="term" value="F:oxidoreductase activity"/>
    <property type="evidence" value="ECO:0007669"/>
    <property type="project" value="InterPro"/>
</dbReference>
<feature type="region of interest" description="Disordered" evidence="3">
    <location>
        <begin position="201"/>
        <end position="283"/>
    </location>
</feature>
<dbReference type="PANTHER" id="PTHR32448">
    <property type="entry name" value="OS08G0158400 PROTEIN"/>
    <property type="match status" value="1"/>
</dbReference>
<feature type="compositionally biased region" description="Polar residues" evidence="3">
    <location>
        <begin position="249"/>
        <end position="269"/>
    </location>
</feature>
<organism evidence="5 6">
    <name type="scientific">Artemisia annua</name>
    <name type="common">Sweet wormwood</name>
    <dbReference type="NCBI Taxonomy" id="35608"/>
    <lineage>
        <taxon>Eukaryota</taxon>
        <taxon>Viridiplantae</taxon>
        <taxon>Streptophyta</taxon>
        <taxon>Embryophyta</taxon>
        <taxon>Tracheophyta</taxon>
        <taxon>Spermatophyta</taxon>
        <taxon>Magnoliopsida</taxon>
        <taxon>eudicotyledons</taxon>
        <taxon>Gunneridae</taxon>
        <taxon>Pentapetalae</taxon>
        <taxon>asterids</taxon>
        <taxon>campanulids</taxon>
        <taxon>Asterales</taxon>
        <taxon>Asteraceae</taxon>
        <taxon>Asteroideae</taxon>
        <taxon>Anthemideae</taxon>
        <taxon>Artemisiinae</taxon>
        <taxon>Artemisia</taxon>
    </lineage>
</organism>
<proteinExistence type="predicted"/>
<evidence type="ECO:0000256" key="2">
    <source>
        <dbReference type="ARBA" id="ARBA00022827"/>
    </source>
</evidence>
<protein>
    <submittedName>
        <fullName evidence="5">Berberine/berberine-like, FAD-binding, type 2</fullName>
    </submittedName>
</protein>